<gene>
    <name evidence="1" type="ORF">HV331_26225</name>
</gene>
<evidence type="ECO:0000313" key="2">
    <source>
        <dbReference type="Proteomes" id="UP000514462"/>
    </source>
</evidence>
<keyword evidence="1" id="KW-0614">Plasmid</keyword>
<reference evidence="2" key="1">
    <citation type="submission" date="2020-06" db="EMBL/GenBank/DDBJ databases">
        <title>REHAB project genomes.</title>
        <authorList>
            <person name="Shaw L.P."/>
        </authorList>
    </citation>
    <scope>NUCLEOTIDE SEQUENCE [LARGE SCALE GENOMIC DNA]</scope>
    <source>
        <strain evidence="2">RHBSTW-00938</strain>
        <plasmid evidence="2">prhbstw-00938_2</plasmid>
    </source>
</reference>
<proteinExistence type="predicted"/>
<dbReference type="AlphaFoldDB" id="A0AAP9U7Y9"/>
<organism evidence="1 2">
    <name type="scientific">Klebsiella aerogenes</name>
    <name type="common">Enterobacter aerogenes</name>
    <dbReference type="NCBI Taxonomy" id="548"/>
    <lineage>
        <taxon>Bacteria</taxon>
        <taxon>Pseudomonadati</taxon>
        <taxon>Pseudomonadota</taxon>
        <taxon>Gammaproteobacteria</taxon>
        <taxon>Enterobacterales</taxon>
        <taxon>Enterobacteriaceae</taxon>
        <taxon>Klebsiella/Raoultella group</taxon>
        <taxon>Klebsiella</taxon>
    </lineage>
</organism>
<evidence type="ECO:0000313" key="1">
    <source>
        <dbReference type="EMBL" id="QMR42988.1"/>
    </source>
</evidence>
<dbReference type="RefSeq" id="WP_182015372.1">
    <property type="nucleotide sequence ID" value="NZ_CP055905.1"/>
</dbReference>
<dbReference type="EMBL" id="CP055905">
    <property type="protein sequence ID" value="QMR42988.1"/>
    <property type="molecule type" value="Genomic_DNA"/>
</dbReference>
<protein>
    <submittedName>
        <fullName evidence="1">Uncharacterized protein</fullName>
    </submittedName>
</protein>
<accession>A0AAP9U7Y9</accession>
<name>A0AAP9U7Y9_KLEAE</name>
<sequence length="102" mass="11653">MYINFHDPEKIVRTPDFINKNVTGKSYLIRHDGVNASFISPIYRQIASLGKTNVVRLNYAFAQQLSRHLPAWVIIYISPHEDSGMPAVVLQAGKVHFFIQNK</sequence>
<geneLocation type="plasmid" evidence="2">
    <name>prhbstw-00938_2</name>
</geneLocation>
<dbReference type="Proteomes" id="UP000514462">
    <property type="component" value="Plasmid pRHBSTW-00938_2"/>
</dbReference>